<sequence>ERRGGRGLAPHGGGDGGSGRSTASSPQVAALQEELRLQTSRLVESWAAQADTAAGCAPERRVAGAVSKETRGDDHPSSAEAEIRLLQEQVGRSSAELRRQEQRESELRREVERLTTQLERLRPAAGPGERRQSAAVPVFAVASIRSRRALVGILGESVAGFTRRLLLCDALHAVGL</sequence>
<accession>A0ABN9Y7F3</accession>
<keyword evidence="4" id="KW-1185">Reference proteome</keyword>
<organism evidence="3 4">
    <name type="scientific">Prorocentrum cordatum</name>
    <dbReference type="NCBI Taxonomy" id="2364126"/>
    <lineage>
        <taxon>Eukaryota</taxon>
        <taxon>Sar</taxon>
        <taxon>Alveolata</taxon>
        <taxon>Dinophyceae</taxon>
        <taxon>Prorocentrales</taxon>
        <taxon>Prorocentraceae</taxon>
        <taxon>Prorocentrum</taxon>
    </lineage>
</organism>
<feature type="non-terminal residue" evidence="3">
    <location>
        <position position="1"/>
    </location>
</feature>
<evidence type="ECO:0008006" key="5">
    <source>
        <dbReference type="Google" id="ProtNLM"/>
    </source>
</evidence>
<evidence type="ECO:0000256" key="2">
    <source>
        <dbReference type="SAM" id="MobiDB-lite"/>
    </source>
</evidence>
<reference evidence="3" key="1">
    <citation type="submission" date="2023-10" db="EMBL/GenBank/DDBJ databases">
        <authorList>
            <person name="Chen Y."/>
            <person name="Shah S."/>
            <person name="Dougan E. K."/>
            <person name="Thang M."/>
            <person name="Chan C."/>
        </authorList>
    </citation>
    <scope>NUCLEOTIDE SEQUENCE [LARGE SCALE GENOMIC DNA]</scope>
</reference>
<comment type="caution">
    <text evidence="3">The sequence shown here is derived from an EMBL/GenBank/DDBJ whole genome shotgun (WGS) entry which is preliminary data.</text>
</comment>
<evidence type="ECO:0000256" key="1">
    <source>
        <dbReference type="SAM" id="Coils"/>
    </source>
</evidence>
<feature type="region of interest" description="Disordered" evidence="2">
    <location>
        <begin position="1"/>
        <end position="30"/>
    </location>
</feature>
<evidence type="ECO:0000313" key="3">
    <source>
        <dbReference type="EMBL" id="CAK0907202.1"/>
    </source>
</evidence>
<feature type="coiled-coil region" evidence="1">
    <location>
        <begin position="83"/>
        <end position="117"/>
    </location>
</feature>
<dbReference type="Proteomes" id="UP001189429">
    <property type="component" value="Unassembled WGS sequence"/>
</dbReference>
<gene>
    <name evidence="3" type="ORF">PCOR1329_LOCUS82300</name>
</gene>
<keyword evidence="1" id="KW-0175">Coiled coil</keyword>
<feature type="compositionally biased region" description="Basic and acidic residues" evidence="2">
    <location>
        <begin position="58"/>
        <end position="80"/>
    </location>
</feature>
<feature type="region of interest" description="Disordered" evidence="2">
    <location>
        <begin position="48"/>
        <end position="80"/>
    </location>
</feature>
<dbReference type="EMBL" id="CAUYUJ010021822">
    <property type="protein sequence ID" value="CAK0907202.1"/>
    <property type="molecule type" value="Genomic_DNA"/>
</dbReference>
<feature type="compositionally biased region" description="Gly residues" evidence="2">
    <location>
        <begin position="1"/>
        <end position="19"/>
    </location>
</feature>
<protein>
    <recommendedName>
        <fullName evidence="5">Centrosomal protein of 70 kDa</fullName>
    </recommendedName>
</protein>
<name>A0ABN9Y7F3_9DINO</name>
<evidence type="ECO:0000313" key="4">
    <source>
        <dbReference type="Proteomes" id="UP001189429"/>
    </source>
</evidence>
<proteinExistence type="predicted"/>